<dbReference type="EMBL" id="JAUKUA010000001">
    <property type="protein sequence ID" value="KAK0729699.1"/>
    <property type="molecule type" value="Genomic_DNA"/>
</dbReference>
<feature type="compositionally biased region" description="Low complexity" evidence="1">
    <location>
        <begin position="565"/>
        <end position="584"/>
    </location>
</feature>
<reference evidence="2" key="1">
    <citation type="submission" date="2023-06" db="EMBL/GenBank/DDBJ databases">
        <title>Genome-scale phylogeny and comparative genomics of the fungal order Sordariales.</title>
        <authorList>
            <consortium name="Lawrence Berkeley National Laboratory"/>
            <person name="Hensen N."/>
            <person name="Bonometti L."/>
            <person name="Westerberg I."/>
            <person name="Brannstrom I.O."/>
            <person name="Guillou S."/>
            <person name="Cros-Aarteil S."/>
            <person name="Calhoun S."/>
            <person name="Haridas S."/>
            <person name="Kuo A."/>
            <person name="Mondo S."/>
            <person name="Pangilinan J."/>
            <person name="Riley R."/>
            <person name="Labutti K."/>
            <person name="Andreopoulos B."/>
            <person name="Lipzen A."/>
            <person name="Chen C."/>
            <person name="Yanf M."/>
            <person name="Daum C."/>
            <person name="Ng V."/>
            <person name="Clum A."/>
            <person name="Steindorff A."/>
            <person name="Ohm R."/>
            <person name="Martin F."/>
            <person name="Silar P."/>
            <person name="Natvig D."/>
            <person name="Lalanne C."/>
            <person name="Gautier V."/>
            <person name="Ament-Velasquez S.L."/>
            <person name="Kruys A."/>
            <person name="Hutchinson M.I."/>
            <person name="Powell A.J."/>
            <person name="Barry K."/>
            <person name="Miller A.N."/>
            <person name="Grigoriev I.V."/>
            <person name="Debuchy R."/>
            <person name="Gladieux P."/>
            <person name="Thoren M.H."/>
            <person name="Johannesson H."/>
        </authorList>
    </citation>
    <scope>NUCLEOTIDE SEQUENCE</scope>
    <source>
        <strain evidence="2">SMH4607-1</strain>
    </source>
</reference>
<evidence type="ECO:0000313" key="2">
    <source>
        <dbReference type="EMBL" id="KAK0729699.1"/>
    </source>
</evidence>
<organism evidence="2 3">
    <name type="scientific">Lasiosphaeris hirsuta</name>
    <dbReference type="NCBI Taxonomy" id="260670"/>
    <lineage>
        <taxon>Eukaryota</taxon>
        <taxon>Fungi</taxon>
        <taxon>Dikarya</taxon>
        <taxon>Ascomycota</taxon>
        <taxon>Pezizomycotina</taxon>
        <taxon>Sordariomycetes</taxon>
        <taxon>Sordariomycetidae</taxon>
        <taxon>Sordariales</taxon>
        <taxon>Lasiosphaeriaceae</taxon>
        <taxon>Lasiosphaeris</taxon>
    </lineage>
</organism>
<evidence type="ECO:0008006" key="4">
    <source>
        <dbReference type="Google" id="ProtNLM"/>
    </source>
</evidence>
<feature type="compositionally biased region" description="Low complexity" evidence="1">
    <location>
        <begin position="393"/>
        <end position="403"/>
    </location>
</feature>
<feature type="compositionally biased region" description="Polar residues" evidence="1">
    <location>
        <begin position="326"/>
        <end position="335"/>
    </location>
</feature>
<keyword evidence="3" id="KW-1185">Reference proteome</keyword>
<feature type="compositionally biased region" description="Polar residues" evidence="1">
    <location>
        <begin position="523"/>
        <end position="540"/>
    </location>
</feature>
<feature type="region of interest" description="Disordered" evidence="1">
    <location>
        <begin position="205"/>
        <end position="403"/>
    </location>
</feature>
<feature type="region of interest" description="Disordered" evidence="1">
    <location>
        <begin position="1"/>
        <end position="25"/>
    </location>
</feature>
<sequence>MSKQFRTATQTRRGARGGFPEHDDFEGLPVRQWRQEWVNLAPPPPPDTTQQNDRWAIELPFGMPKEYPLLAPHSQELLRAARSGRLYKRPAPTEEEEVDADAPEVKGEKKESESAAEGYMVKMWKQMPRNVEGPSISHLAKRHKNIVTLTARAAAPQITGPTVRRVTVRRTDAAGNPYERTITLAEGQQVDGDIISESYVAAPVATSGELAPQQAAPVRRRPPPPKRKAKGPGRGRKKGKLPLPVPIPRSEPGAEPDGSAVKAKTASADGIKVEEIEDNSTNQDSEMADNSAMPSEDEDGDEGDDGEDEGDGDEGGPDEGDETPEVENSSVQNTSAERDPDQDIEMEDSETSEVIRPSSIEEPDDTRSVAPSSEDDITISKPRFQPPPGLSGLGPLYLSSPRLEGSPLKNVILQSPTDRSPMISPCITSTTTSFSASGYMDTQVQSSMAMDVSVSGGTVTEPFVPETAVETTVKSETDLGEITTTATQVEYAASVEDTVMGGQDDAPETTNNEPLSRLDQLANASGEQQQSETPTITTSEEAPPAIQQPEFPPTPEISEPPPTEQPTAEPTSAEPTPPVQQEDIQPPPQVPQVEETLAPPEKETEALPPPPDSPALLPAATEDEDDGLNLLGSLERELDRQEGMSNASDAVTPVPPAVPAVAEVKKEGGEPAVEGEALKGGGDVVLEEVKETEAAVKAEPTPLAAELKEGE</sequence>
<feature type="compositionally biased region" description="Basic residues" evidence="1">
    <location>
        <begin position="218"/>
        <end position="240"/>
    </location>
</feature>
<dbReference type="AlphaFoldDB" id="A0AA40B8P5"/>
<feature type="compositionally biased region" description="Low complexity" evidence="1">
    <location>
        <begin position="1"/>
        <end position="12"/>
    </location>
</feature>
<proteinExistence type="predicted"/>
<feature type="region of interest" description="Disordered" evidence="1">
    <location>
        <begin position="87"/>
        <end position="115"/>
    </location>
</feature>
<comment type="caution">
    <text evidence="2">The sequence shown here is derived from an EMBL/GenBank/DDBJ whole genome shotgun (WGS) entry which is preliminary data.</text>
</comment>
<accession>A0AA40B8P5</accession>
<feature type="region of interest" description="Disordered" evidence="1">
    <location>
        <begin position="523"/>
        <end position="629"/>
    </location>
</feature>
<feature type="compositionally biased region" description="Acidic residues" evidence="1">
    <location>
        <begin position="295"/>
        <end position="325"/>
    </location>
</feature>
<feature type="compositionally biased region" description="Acidic residues" evidence="1">
    <location>
        <begin position="93"/>
        <end position="102"/>
    </location>
</feature>
<feature type="compositionally biased region" description="Pro residues" evidence="1">
    <location>
        <begin position="550"/>
        <end position="564"/>
    </location>
</feature>
<protein>
    <recommendedName>
        <fullName evidence="4">Apopolysialoglycoprotein</fullName>
    </recommendedName>
</protein>
<gene>
    <name evidence="2" type="ORF">B0H67DRAFT_638287</name>
</gene>
<evidence type="ECO:0000256" key="1">
    <source>
        <dbReference type="SAM" id="MobiDB-lite"/>
    </source>
</evidence>
<name>A0AA40B8P5_9PEZI</name>
<dbReference type="Proteomes" id="UP001172102">
    <property type="component" value="Unassembled WGS sequence"/>
</dbReference>
<evidence type="ECO:0000313" key="3">
    <source>
        <dbReference type="Proteomes" id="UP001172102"/>
    </source>
</evidence>
<feature type="compositionally biased region" description="Basic and acidic residues" evidence="1">
    <location>
        <begin position="103"/>
        <end position="113"/>
    </location>
</feature>
<feature type="compositionally biased region" description="Acidic residues" evidence="1">
    <location>
        <begin position="342"/>
        <end position="351"/>
    </location>
</feature>